<protein>
    <submittedName>
        <fullName evidence="1">Uncharacterized protein</fullName>
    </submittedName>
</protein>
<evidence type="ECO:0000313" key="1">
    <source>
        <dbReference type="EMBL" id="KAG8642588.1"/>
    </source>
</evidence>
<reference evidence="2" key="1">
    <citation type="journal article" date="2016" name="Nat. Biotechnol.">
        <title>Sequencing wild and cultivated cassava and related species reveals extensive interspecific hybridization and genetic diversity.</title>
        <authorList>
            <person name="Bredeson J.V."/>
            <person name="Lyons J.B."/>
            <person name="Prochnik S.E."/>
            <person name="Wu G.A."/>
            <person name="Ha C.M."/>
            <person name="Edsinger-Gonzales E."/>
            <person name="Grimwood J."/>
            <person name="Schmutz J."/>
            <person name="Rabbi I.Y."/>
            <person name="Egesi C."/>
            <person name="Nauluvula P."/>
            <person name="Lebot V."/>
            <person name="Ndunguru J."/>
            <person name="Mkamilo G."/>
            <person name="Bart R.S."/>
            <person name="Setter T.L."/>
            <person name="Gleadow R.M."/>
            <person name="Kulakow P."/>
            <person name="Ferguson M.E."/>
            <person name="Rounsley S."/>
            <person name="Rokhsar D.S."/>
        </authorList>
    </citation>
    <scope>NUCLEOTIDE SEQUENCE [LARGE SCALE GENOMIC DNA]</scope>
    <source>
        <strain evidence="2">cv. AM560-2</strain>
    </source>
</reference>
<gene>
    <name evidence="1" type="ORF">MANES_12G104550v8</name>
</gene>
<sequence length="327" mass="37323">MPSFHGRVGPTSLREVIDKMKHRLSGWKASALSKAGRVTMISSTTVLSVSVCKEMEKICRDFLWHGNSSDKKLHLVNWVTVTKPKHMGGLGIHCMRHMNQALMGKLAWRALHSCDELWAKFFGASMNWRAVCFGLELLRKRISHNVVSGNEILFWTDSWLSIGPLIEFALVYASHLSLSNKIRNYWIEGVGWNWDVLRKVLPQNILSFLQPLTLSNGVEDADGVIWSKNSSGRYSVKSGYEARGTQQVRMFMWEIAHGKIMCNIERKKKGFTNFDGCGLCSSAPKMIFHVLRDCPLAMRLWNQLGAEQIENNFFRTNDVFRWLASNL</sequence>
<keyword evidence="2" id="KW-1185">Reference proteome</keyword>
<proteinExistence type="predicted"/>
<comment type="caution">
    <text evidence="1">The sequence shown here is derived from an EMBL/GenBank/DDBJ whole genome shotgun (WGS) entry which is preliminary data.</text>
</comment>
<accession>A0ACB7GSZ2</accession>
<dbReference type="EMBL" id="CM004398">
    <property type="protein sequence ID" value="KAG8642588.1"/>
    <property type="molecule type" value="Genomic_DNA"/>
</dbReference>
<name>A0ACB7GSZ2_MANES</name>
<evidence type="ECO:0000313" key="2">
    <source>
        <dbReference type="Proteomes" id="UP000091857"/>
    </source>
</evidence>
<organism evidence="1 2">
    <name type="scientific">Manihot esculenta</name>
    <name type="common">Cassava</name>
    <name type="synonym">Jatropha manihot</name>
    <dbReference type="NCBI Taxonomy" id="3983"/>
    <lineage>
        <taxon>Eukaryota</taxon>
        <taxon>Viridiplantae</taxon>
        <taxon>Streptophyta</taxon>
        <taxon>Embryophyta</taxon>
        <taxon>Tracheophyta</taxon>
        <taxon>Spermatophyta</taxon>
        <taxon>Magnoliopsida</taxon>
        <taxon>eudicotyledons</taxon>
        <taxon>Gunneridae</taxon>
        <taxon>Pentapetalae</taxon>
        <taxon>rosids</taxon>
        <taxon>fabids</taxon>
        <taxon>Malpighiales</taxon>
        <taxon>Euphorbiaceae</taxon>
        <taxon>Crotonoideae</taxon>
        <taxon>Manihoteae</taxon>
        <taxon>Manihot</taxon>
    </lineage>
</organism>
<dbReference type="Proteomes" id="UP000091857">
    <property type="component" value="Chromosome 12"/>
</dbReference>